<dbReference type="GeneID" id="18802300"/>
<protein>
    <submittedName>
        <fullName evidence="2">Uncharacterized protein</fullName>
    </submittedName>
</protein>
<evidence type="ECO:0000313" key="3">
    <source>
        <dbReference type="Proteomes" id="UP000053927"/>
    </source>
</evidence>
<sequence>MPPTEGSKTTSMTGSSDKVFPAAPLICQKSPSMKLPLACTHLSHCSPVQRATYLHQTLPIGSYSGPVRSRKVDPLRLYPGPYPKPPTLQDQHPETTQARADEEDEDEDDAEPRGTDGEPSGEEPGQDIEPAGNGEDNRGHIPKPQGENGRPGRGGYSSYIKQECDLKLNVKKTITGQNPALVQEVVEEVRARHPSLDDYEDHWPVHDVIKAHLKYTSSRARKQKV</sequence>
<dbReference type="AlphaFoldDB" id="R7RWL7"/>
<dbReference type="EMBL" id="JH687401">
    <property type="protein sequence ID" value="EIM79766.1"/>
    <property type="molecule type" value="Genomic_DNA"/>
</dbReference>
<reference evidence="3" key="1">
    <citation type="journal article" date="2012" name="Science">
        <title>The Paleozoic origin of enzymatic lignin decomposition reconstructed from 31 fungal genomes.</title>
        <authorList>
            <person name="Floudas D."/>
            <person name="Binder M."/>
            <person name="Riley R."/>
            <person name="Barry K."/>
            <person name="Blanchette R.A."/>
            <person name="Henrissat B."/>
            <person name="Martinez A.T."/>
            <person name="Otillar R."/>
            <person name="Spatafora J.W."/>
            <person name="Yadav J.S."/>
            <person name="Aerts A."/>
            <person name="Benoit I."/>
            <person name="Boyd A."/>
            <person name="Carlson A."/>
            <person name="Copeland A."/>
            <person name="Coutinho P.M."/>
            <person name="de Vries R.P."/>
            <person name="Ferreira P."/>
            <person name="Findley K."/>
            <person name="Foster B."/>
            <person name="Gaskell J."/>
            <person name="Glotzer D."/>
            <person name="Gorecki P."/>
            <person name="Heitman J."/>
            <person name="Hesse C."/>
            <person name="Hori C."/>
            <person name="Igarashi K."/>
            <person name="Jurgens J.A."/>
            <person name="Kallen N."/>
            <person name="Kersten P."/>
            <person name="Kohler A."/>
            <person name="Kuees U."/>
            <person name="Kumar T.K.A."/>
            <person name="Kuo A."/>
            <person name="LaButti K."/>
            <person name="Larrondo L.F."/>
            <person name="Lindquist E."/>
            <person name="Ling A."/>
            <person name="Lombard V."/>
            <person name="Lucas S."/>
            <person name="Lundell T."/>
            <person name="Martin R."/>
            <person name="McLaughlin D.J."/>
            <person name="Morgenstern I."/>
            <person name="Morin E."/>
            <person name="Murat C."/>
            <person name="Nagy L.G."/>
            <person name="Nolan M."/>
            <person name="Ohm R.A."/>
            <person name="Patyshakuliyeva A."/>
            <person name="Rokas A."/>
            <person name="Ruiz-Duenas F.J."/>
            <person name="Sabat G."/>
            <person name="Salamov A."/>
            <person name="Samejima M."/>
            <person name="Schmutz J."/>
            <person name="Slot J.C."/>
            <person name="St John F."/>
            <person name="Stenlid J."/>
            <person name="Sun H."/>
            <person name="Sun S."/>
            <person name="Syed K."/>
            <person name="Tsang A."/>
            <person name="Wiebenga A."/>
            <person name="Young D."/>
            <person name="Pisabarro A."/>
            <person name="Eastwood D.C."/>
            <person name="Martin F."/>
            <person name="Cullen D."/>
            <person name="Grigoriev I.V."/>
            <person name="Hibbett D.S."/>
        </authorList>
    </citation>
    <scope>NUCLEOTIDE SEQUENCE [LARGE SCALE GENOMIC DNA]</scope>
    <source>
        <strain evidence="3">FP-91666</strain>
    </source>
</reference>
<feature type="compositionally biased region" description="Polar residues" evidence="1">
    <location>
        <begin position="88"/>
        <end position="98"/>
    </location>
</feature>
<proteinExistence type="predicted"/>
<dbReference type="RefSeq" id="XP_007311086.1">
    <property type="nucleotide sequence ID" value="XM_007311024.1"/>
</dbReference>
<name>R7RWL7_STEHR</name>
<accession>R7RWL7</accession>
<feature type="region of interest" description="Disordered" evidence="1">
    <location>
        <begin position="59"/>
        <end position="158"/>
    </location>
</feature>
<organism evidence="2 3">
    <name type="scientific">Stereum hirsutum (strain FP-91666)</name>
    <name type="common">White-rot fungus</name>
    <dbReference type="NCBI Taxonomy" id="721885"/>
    <lineage>
        <taxon>Eukaryota</taxon>
        <taxon>Fungi</taxon>
        <taxon>Dikarya</taxon>
        <taxon>Basidiomycota</taxon>
        <taxon>Agaricomycotina</taxon>
        <taxon>Agaricomycetes</taxon>
        <taxon>Russulales</taxon>
        <taxon>Stereaceae</taxon>
        <taxon>Stereum</taxon>
    </lineage>
</organism>
<dbReference type="Proteomes" id="UP000053927">
    <property type="component" value="Unassembled WGS sequence"/>
</dbReference>
<dbReference type="KEGG" id="shs:STEHIDRAFT_163325"/>
<keyword evidence="3" id="KW-1185">Reference proteome</keyword>
<dbReference type="OrthoDB" id="2686745at2759"/>
<gene>
    <name evidence="2" type="ORF">STEHIDRAFT_163325</name>
</gene>
<dbReference type="OMA" id="QDIEPAG"/>
<evidence type="ECO:0000313" key="2">
    <source>
        <dbReference type="EMBL" id="EIM79766.1"/>
    </source>
</evidence>
<evidence type="ECO:0000256" key="1">
    <source>
        <dbReference type="SAM" id="MobiDB-lite"/>
    </source>
</evidence>
<feature type="compositionally biased region" description="Acidic residues" evidence="1">
    <location>
        <begin position="101"/>
        <end position="110"/>
    </location>
</feature>